<evidence type="ECO:0000313" key="1">
    <source>
        <dbReference type="EMBL" id="HJA09062.1"/>
    </source>
</evidence>
<dbReference type="Proteomes" id="UP000824225">
    <property type="component" value="Unassembled WGS sequence"/>
</dbReference>
<organism evidence="1 2">
    <name type="scientific">Candidatus Mailhella merdigallinarum</name>
    <dbReference type="NCBI Taxonomy" id="2838658"/>
    <lineage>
        <taxon>Bacteria</taxon>
        <taxon>Pseudomonadati</taxon>
        <taxon>Thermodesulfobacteriota</taxon>
        <taxon>Desulfovibrionia</taxon>
        <taxon>Desulfovibrionales</taxon>
        <taxon>Desulfovibrionaceae</taxon>
        <taxon>Mailhella</taxon>
    </lineage>
</organism>
<accession>A0A9D2KMM5</accession>
<name>A0A9D2KMM5_9BACT</name>
<evidence type="ECO:0000313" key="2">
    <source>
        <dbReference type="Proteomes" id="UP000824225"/>
    </source>
</evidence>
<dbReference type="AlphaFoldDB" id="A0A9D2KMM5"/>
<comment type="caution">
    <text evidence="1">The sequence shown here is derived from an EMBL/GenBank/DDBJ whole genome shotgun (WGS) entry which is preliminary data.</text>
</comment>
<protein>
    <submittedName>
        <fullName evidence="1">Uncharacterized protein</fullName>
    </submittedName>
</protein>
<reference evidence="1" key="1">
    <citation type="journal article" date="2021" name="PeerJ">
        <title>Extensive microbial diversity within the chicken gut microbiome revealed by metagenomics and culture.</title>
        <authorList>
            <person name="Gilroy R."/>
            <person name="Ravi A."/>
            <person name="Getino M."/>
            <person name="Pursley I."/>
            <person name="Horton D.L."/>
            <person name="Alikhan N.F."/>
            <person name="Baker D."/>
            <person name="Gharbi K."/>
            <person name="Hall N."/>
            <person name="Watson M."/>
            <person name="Adriaenssens E.M."/>
            <person name="Foster-Nyarko E."/>
            <person name="Jarju S."/>
            <person name="Secka A."/>
            <person name="Antonio M."/>
            <person name="Oren A."/>
            <person name="Chaudhuri R.R."/>
            <person name="La Ragione R."/>
            <person name="Hildebrand F."/>
            <person name="Pallen M.J."/>
        </authorList>
    </citation>
    <scope>NUCLEOTIDE SEQUENCE</scope>
    <source>
        <strain evidence="1">CHK186-16707</strain>
    </source>
</reference>
<proteinExistence type="predicted"/>
<reference evidence="1" key="2">
    <citation type="submission" date="2021-04" db="EMBL/GenBank/DDBJ databases">
        <authorList>
            <person name="Gilroy R."/>
        </authorList>
    </citation>
    <scope>NUCLEOTIDE SEQUENCE</scope>
    <source>
        <strain evidence="1">CHK186-16707</strain>
    </source>
</reference>
<gene>
    <name evidence="1" type="ORF">H9962_07730</name>
</gene>
<dbReference type="EMBL" id="DXAN01000025">
    <property type="protein sequence ID" value="HJA09062.1"/>
    <property type="molecule type" value="Genomic_DNA"/>
</dbReference>
<sequence length="64" mass="7472">MTMHREFAGLPHTARRIFQDVLDEQIESMRDELEDADDERHIRRLQGGITALRNVVRRLETIGG</sequence>